<dbReference type="InterPro" id="IPR001466">
    <property type="entry name" value="Beta-lactam-related"/>
</dbReference>
<keyword evidence="4 6" id="KW-0378">Hydrolase</keyword>
<dbReference type="EMBL" id="CP113432">
    <property type="protein sequence ID" value="WAI47655.1"/>
    <property type="molecule type" value="Genomic_DNA"/>
</dbReference>
<evidence type="ECO:0000256" key="4">
    <source>
        <dbReference type="ARBA" id="ARBA00022801"/>
    </source>
</evidence>
<reference evidence="9" key="1">
    <citation type="submission" date="2022-11" db="EMBL/GenBank/DDBJ databases">
        <title>Pseudomonas triclosanedens sp. nov., a triclosan degrader isolated from activated sludge.</title>
        <authorList>
            <person name="Yin Y."/>
            <person name="Lu Z."/>
        </authorList>
    </citation>
    <scope>NUCLEOTIDE SEQUENCE</scope>
    <source>
        <strain evidence="9">ZM23</strain>
    </source>
</reference>
<evidence type="ECO:0000256" key="3">
    <source>
        <dbReference type="ARBA" id="ARBA00012865"/>
    </source>
</evidence>
<gene>
    <name evidence="9" type="ORF">OU419_17940</name>
</gene>
<sequence>MRLTGLLAISLSLTFAGIPQANAAGPDFDARVRKAAEAVMREHGIAGLAIGVTDHGEQRFYNFGVASKATRLPVTSDTLFEIGSVSKTFTATLAAFAQAAGKLSLSESPARYMPELRGSALDKVTLINLATHTAGGFPLQLPDTLETPAQLTGYYKAWQPQYPAGSQRSYANPSVGLLGIATARALGIPFKTAMQRNVFAPMGLSNTHIDVPVTRQGYYAQGYDKDDAPVRVNPGVVADEAYGVKTSSRDLLRFVQAQLGQVRLGAKLQAALDATRTGYYKVGPMTQDLIWEQYAYPPRLQDLQEYNGGRMIQQSQAVTAIVPPLPPQQNVWLNKTGATAGFGAYVAFVPSQQRGIVLLANRNYPNEARVKLAYDILSRLD</sequence>
<evidence type="ECO:0000256" key="6">
    <source>
        <dbReference type="RuleBase" id="RU361140"/>
    </source>
</evidence>
<evidence type="ECO:0000313" key="10">
    <source>
        <dbReference type="Proteomes" id="UP001163624"/>
    </source>
</evidence>
<evidence type="ECO:0000259" key="8">
    <source>
        <dbReference type="Pfam" id="PF00144"/>
    </source>
</evidence>
<keyword evidence="7" id="KW-0732">Signal</keyword>
<dbReference type="InterPro" id="IPR058136">
    <property type="entry name" value="AmpC"/>
</dbReference>
<dbReference type="InterPro" id="IPR012338">
    <property type="entry name" value="Beta-lactam/transpept-like"/>
</dbReference>
<dbReference type="NCBIfam" id="NF033085">
    <property type="entry name" value="bla_class_C"/>
    <property type="match status" value="1"/>
</dbReference>
<dbReference type="PROSITE" id="PS00336">
    <property type="entry name" value="BETA_LACTAMASE_C"/>
    <property type="match status" value="1"/>
</dbReference>
<dbReference type="InterPro" id="IPR050491">
    <property type="entry name" value="AmpC-like"/>
</dbReference>
<feature type="domain" description="Beta-lactamase-related" evidence="8">
    <location>
        <begin position="33"/>
        <end position="378"/>
    </location>
</feature>
<dbReference type="SUPFAM" id="SSF56601">
    <property type="entry name" value="beta-lactamase/transpeptidase-like"/>
    <property type="match status" value="1"/>
</dbReference>
<evidence type="ECO:0000256" key="7">
    <source>
        <dbReference type="SAM" id="SignalP"/>
    </source>
</evidence>
<name>A0ABY6ZUF8_9PSED</name>
<feature type="chain" id="PRO_5047469918" description="Beta-lactamase" evidence="7">
    <location>
        <begin position="24"/>
        <end position="381"/>
    </location>
</feature>
<evidence type="ECO:0000313" key="9">
    <source>
        <dbReference type="EMBL" id="WAI47655.1"/>
    </source>
</evidence>
<keyword evidence="5 6" id="KW-0046">Antibiotic resistance</keyword>
<evidence type="ECO:0000256" key="5">
    <source>
        <dbReference type="ARBA" id="ARBA00023251"/>
    </source>
</evidence>
<comment type="catalytic activity">
    <reaction evidence="1 6">
        <text>a beta-lactam + H2O = a substituted beta-amino acid</text>
        <dbReference type="Rhea" id="RHEA:20401"/>
        <dbReference type="ChEBI" id="CHEBI:15377"/>
        <dbReference type="ChEBI" id="CHEBI:35627"/>
        <dbReference type="ChEBI" id="CHEBI:140347"/>
        <dbReference type="EC" id="3.5.2.6"/>
    </reaction>
</comment>
<dbReference type="PANTHER" id="PTHR46825">
    <property type="entry name" value="D-ALANYL-D-ALANINE-CARBOXYPEPTIDASE/ENDOPEPTIDASE AMPH"/>
    <property type="match status" value="1"/>
</dbReference>
<proteinExistence type="inferred from homology"/>
<dbReference type="Pfam" id="PF00144">
    <property type="entry name" value="Beta-lactamase"/>
    <property type="match status" value="1"/>
</dbReference>
<dbReference type="RefSeq" id="WP_254475628.1">
    <property type="nucleotide sequence ID" value="NZ_CP113432.1"/>
</dbReference>
<organism evidence="9 10">
    <name type="scientific">Pseudomonas triclosanedens</name>
    <dbReference type="NCBI Taxonomy" id="2961893"/>
    <lineage>
        <taxon>Bacteria</taxon>
        <taxon>Pseudomonadati</taxon>
        <taxon>Pseudomonadota</taxon>
        <taxon>Gammaproteobacteria</taxon>
        <taxon>Pseudomonadales</taxon>
        <taxon>Pseudomonadaceae</taxon>
        <taxon>Pseudomonas</taxon>
    </lineage>
</organism>
<dbReference type="PANTHER" id="PTHR46825:SF8">
    <property type="entry name" value="BETA-LACTAMASE-RELATED"/>
    <property type="match status" value="1"/>
</dbReference>
<protein>
    <recommendedName>
        <fullName evidence="3 6">Beta-lactamase</fullName>
        <ecNumber evidence="3 6">3.5.2.6</ecNumber>
    </recommendedName>
</protein>
<dbReference type="InterPro" id="IPR001586">
    <property type="entry name" value="Beta-lactam_class-C_AS"/>
</dbReference>
<comment type="similarity">
    <text evidence="2 6">Belongs to the class-C beta-lactamase family.</text>
</comment>
<dbReference type="EC" id="3.5.2.6" evidence="3 6"/>
<dbReference type="Gene3D" id="3.40.710.10">
    <property type="entry name" value="DD-peptidase/beta-lactamase superfamily"/>
    <property type="match status" value="1"/>
</dbReference>
<keyword evidence="10" id="KW-1185">Reference proteome</keyword>
<accession>A0ABY6ZUF8</accession>
<dbReference type="Proteomes" id="UP001163624">
    <property type="component" value="Chromosome"/>
</dbReference>
<evidence type="ECO:0000256" key="2">
    <source>
        <dbReference type="ARBA" id="ARBA00007840"/>
    </source>
</evidence>
<evidence type="ECO:0000256" key="1">
    <source>
        <dbReference type="ARBA" id="ARBA00001526"/>
    </source>
</evidence>
<feature type="signal peptide" evidence="7">
    <location>
        <begin position="1"/>
        <end position="23"/>
    </location>
</feature>